<name>A0A1A7GD56_9ZZZZ</name>
<gene>
    <name evidence="1" type="ORF">MCM2015_pMC1_31</name>
</gene>
<reference evidence="1" key="1">
    <citation type="journal article" date="2016" name="Sci. Rep.">
        <title>Genomics of high molecular weight plasmids isolated from an on-farm biopurification system.</title>
        <authorList>
            <person name="Martini M.C."/>
            <person name="Wibberg D."/>
            <person name="Lozano M."/>
            <person name="Torres Tejerizo G."/>
            <person name="Albicoro F.J."/>
            <person name="Jaenicke S."/>
            <person name="van Elsas J.D."/>
            <person name="Petroni A."/>
            <person name="Garcillan-Barcia M.P."/>
            <person name="de la Cruz F."/>
            <person name="Schluter A."/>
            <person name="Puhler A."/>
            <person name="Pistorio M."/>
            <person name="Lagares A."/>
            <person name="Del Papa M.F."/>
        </authorList>
    </citation>
    <scope>NUCLEOTIDE SEQUENCE</scope>
    <source>
        <plasmid evidence="1">pMC1</plasmid>
    </source>
</reference>
<accession>A0A1A7GD56</accession>
<dbReference type="AlphaFoldDB" id="A0A1A7GD56"/>
<organism evidence="1">
    <name type="scientific">biofilter metagenome</name>
    <dbReference type="NCBI Taxonomy" id="1070537"/>
    <lineage>
        <taxon>unclassified sequences</taxon>
        <taxon>metagenomes</taxon>
        <taxon>ecological metagenomes</taxon>
    </lineage>
</organism>
<dbReference type="InterPro" id="IPR021508">
    <property type="entry name" value="Gp17-like"/>
</dbReference>
<dbReference type="EMBL" id="LT158601">
    <property type="protein sequence ID" value="CVK35472.1"/>
    <property type="molecule type" value="Genomic_DNA"/>
</dbReference>
<keyword evidence="1" id="KW-0614">Plasmid</keyword>
<proteinExistence type="predicted"/>
<sequence>MENVAEKSSQPGHETNAKSCKGCCKVNVSEELQRYLYAQLRTIPEVATLAGGRVYDRVPSKNGQVTAQFPYVSFGPVNMIDDYADCVDGETHTIQLDVWSRAVGQGECKNIVDGIRKSLNRSQPELDENAVVGVNIPISQIVRDPDGLTTHGIIQVEIMVEVM</sequence>
<protein>
    <recommendedName>
        <fullName evidence="2">DUF3168 domain-containing protein</fullName>
    </recommendedName>
</protein>
<dbReference type="Gene3D" id="3.30.2000.30">
    <property type="match status" value="1"/>
</dbReference>
<evidence type="ECO:0000313" key="1">
    <source>
        <dbReference type="EMBL" id="CVK35472.1"/>
    </source>
</evidence>
<dbReference type="InterPro" id="IPR053745">
    <property type="entry name" value="Viral_Tail_Comp_sf"/>
</dbReference>
<evidence type="ECO:0008006" key="2">
    <source>
        <dbReference type="Google" id="ProtNLM"/>
    </source>
</evidence>
<dbReference type="Pfam" id="PF11367">
    <property type="entry name" value="Tail_completion_gp17"/>
    <property type="match status" value="1"/>
</dbReference>
<geneLocation type="plasmid" evidence="1">
    <name>pMC1</name>
</geneLocation>